<sequence>MQPLRVTYAQACELLAIKRDALRKLTLNDPTFPKPYKYGKAQQAPVYFDYADLVQWHNSQKTKHVDEKGK</sequence>
<dbReference type="RefSeq" id="WP_049069582.1">
    <property type="nucleotide sequence ID" value="NZ_JAXORK010000012.1"/>
</dbReference>
<organism evidence="1 2">
    <name type="scientific">Acinetobacter baumannii</name>
    <dbReference type="NCBI Taxonomy" id="470"/>
    <lineage>
        <taxon>Bacteria</taxon>
        <taxon>Pseudomonadati</taxon>
        <taxon>Pseudomonadota</taxon>
        <taxon>Gammaproteobacteria</taxon>
        <taxon>Moraxellales</taxon>
        <taxon>Moraxellaceae</taxon>
        <taxon>Acinetobacter</taxon>
        <taxon>Acinetobacter calcoaceticus/baumannii complex</taxon>
    </lineage>
</organism>
<gene>
    <name evidence="1" type="ORF">APD06_05090</name>
</gene>
<evidence type="ECO:0000313" key="1">
    <source>
        <dbReference type="EMBL" id="KQD16604.1"/>
    </source>
</evidence>
<comment type="caution">
    <text evidence="1">The sequence shown here is derived from an EMBL/GenBank/DDBJ whole genome shotgun (WGS) entry which is preliminary data.</text>
</comment>
<proteinExistence type="predicted"/>
<dbReference type="Proteomes" id="UP000051322">
    <property type="component" value="Unassembled WGS sequence"/>
</dbReference>
<reference evidence="1 2" key="1">
    <citation type="submission" date="2015-10" db="EMBL/GenBank/DDBJ databases">
        <title>The utility of whole genome sequencing in characterizing Acinetobacter epidemiology and analyzing hospital outbreaks.</title>
        <authorList>
            <person name="Ozer E.A."/>
            <person name="Fitzpatrick M.A."/>
            <person name="Hauser A.R."/>
        </authorList>
    </citation>
    <scope>NUCLEOTIDE SEQUENCE [LARGE SCALE GENOMIC DNA]</scope>
    <source>
        <strain evidence="1 2">ABBL059</strain>
    </source>
</reference>
<evidence type="ECO:0000313" key="2">
    <source>
        <dbReference type="Proteomes" id="UP000051322"/>
    </source>
</evidence>
<name>A0AB73FFQ8_ACIBA</name>
<accession>A0AB73FFQ8</accession>
<protein>
    <submittedName>
        <fullName evidence="1">Transcriptional regulator</fullName>
    </submittedName>
</protein>
<dbReference type="AlphaFoldDB" id="A0AB73FFQ8"/>
<dbReference type="EMBL" id="LLFE01000093">
    <property type="protein sequence ID" value="KQD16604.1"/>
    <property type="molecule type" value="Genomic_DNA"/>
</dbReference>